<comment type="caution">
    <text evidence="2">The sequence shown here is derived from an EMBL/GenBank/DDBJ whole genome shotgun (WGS) entry which is preliminary data.</text>
</comment>
<dbReference type="Pfam" id="PF13274">
    <property type="entry name" value="SocA_Panacea"/>
    <property type="match status" value="1"/>
</dbReference>
<accession>A0A133ZUZ5</accession>
<organism evidence="2 3">
    <name type="scientific">Gemella haemolysans</name>
    <dbReference type="NCBI Taxonomy" id="1379"/>
    <lineage>
        <taxon>Bacteria</taxon>
        <taxon>Bacillati</taxon>
        <taxon>Bacillota</taxon>
        <taxon>Bacilli</taxon>
        <taxon>Bacillales</taxon>
        <taxon>Gemellaceae</taxon>
        <taxon>Gemella</taxon>
    </lineage>
</organism>
<evidence type="ECO:0000259" key="1">
    <source>
        <dbReference type="Pfam" id="PF13274"/>
    </source>
</evidence>
<protein>
    <recommendedName>
        <fullName evidence="1">Antitoxin SocA-like Panacea domain-containing protein</fullName>
    </recommendedName>
</protein>
<dbReference type="Proteomes" id="UP000070355">
    <property type="component" value="Unassembled WGS sequence"/>
</dbReference>
<dbReference type="EMBL" id="LSDC01000078">
    <property type="protein sequence ID" value="KXB59260.1"/>
    <property type="molecule type" value="Genomic_DNA"/>
</dbReference>
<evidence type="ECO:0000313" key="2">
    <source>
        <dbReference type="EMBL" id="KXB59260.1"/>
    </source>
</evidence>
<gene>
    <name evidence="2" type="ORF">HMPREF3186_01247</name>
</gene>
<name>A0A133ZUZ5_9BACL</name>
<feature type="domain" description="Antitoxin SocA-like Panacea" evidence="1">
    <location>
        <begin position="36"/>
        <end position="124"/>
    </location>
</feature>
<sequence>MWRIGKMDRLKQLTQYMIYSYENFSNSQLDNQELKLQKLMYFAQRESYALTGEPLFDNEFEGWIHGSVLPELRYYFDEHYKSTQNSDLILCDRDKYIINSTIAKYGQYDAWYLRNLSHDEISWKNSRIGLDDSEPGQRIISKDDIRLDAEKVRIYDYQYDSYLDEFEEFDEEVMTHE</sequence>
<dbReference type="InterPro" id="IPR025272">
    <property type="entry name" value="SocA_Panacea"/>
</dbReference>
<dbReference type="STRING" id="1379.HMPREF3186_01247"/>
<evidence type="ECO:0000313" key="3">
    <source>
        <dbReference type="Proteomes" id="UP000070355"/>
    </source>
</evidence>
<proteinExistence type="predicted"/>
<dbReference type="AlphaFoldDB" id="A0A133ZUZ5"/>
<dbReference type="PATRIC" id="fig|1379.3.peg.1227"/>
<reference evidence="3" key="1">
    <citation type="submission" date="2016-01" db="EMBL/GenBank/DDBJ databases">
        <authorList>
            <person name="Mitreva M."/>
            <person name="Pepin K.H."/>
            <person name="Mihindukulasuriya K.A."/>
            <person name="Fulton R."/>
            <person name="Fronick C."/>
            <person name="O'Laughlin M."/>
            <person name="Miner T."/>
            <person name="Herter B."/>
            <person name="Rosa B.A."/>
            <person name="Cordes M."/>
            <person name="Tomlinson C."/>
            <person name="Wollam A."/>
            <person name="Palsikar V.B."/>
            <person name="Mardis E.R."/>
            <person name="Wilson R.K."/>
        </authorList>
    </citation>
    <scope>NUCLEOTIDE SEQUENCE [LARGE SCALE GENOMIC DNA]</scope>
    <source>
        <strain evidence="3">DNF01167</strain>
    </source>
</reference>